<accession>A0A484CGE0</accession>
<name>A0A484CGE0_PERFV</name>
<dbReference type="AlphaFoldDB" id="A0A484CGE0"/>
<proteinExistence type="predicted"/>
<protein>
    <submittedName>
        <fullName evidence="1">Uncharacterized protein</fullName>
    </submittedName>
</protein>
<sequence>MFSLYYVLNIKYPKGAALTLEFIQRCLLGINPERAMKPEKGGKQYNVPPKLLRFLSDLNDFNNPWKI</sequence>
<reference evidence="1 2" key="1">
    <citation type="submission" date="2019-01" db="EMBL/GenBank/DDBJ databases">
        <title>A chromosome-scale genome assembly of the yellow perch, Perca flavescens.</title>
        <authorList>
            <person name="Feron R."/>
            <person name="Morvezen R."/>
            <person name="Bestin A."/>
            <person name="Haffray P."/>
            <person name="Klopp C."/>
            <person name="Zahm M."/>
            <person name="Cabau C."/>
            <person name="Roques C."/>
            <person name="Donnadieu C."/>
            <person name="Bouchez O."/>
            <person name="Christie M."/>
            <person name="Larson W."/>
            <person name="Guiguen Y."/>
        </authorList>
    </citation>
    <scope>NUCLEOTIDE SEQUENCE [LARGE SCALE GENOMIC DNA]</scope>
    <source>
        <strain evidence="1">YP-PL-M2</strain>
        <tissue evidence="1">Blood</tissue>
    </source>
</reference>
<evidence type="ECO:0000313" key="1">
    <source>
        <dbReference type="EMBL" id="TDH00144.1"/>
    </source>
</evidence>
<gene>
    <name evidence="1" type="ORF">EPR50_G00184510</name>
</gene>
<evidence type="ECO:0000313" key="2">
    <source>
        <dbReference type="Proteomes" id="UP000295070"/>
    </source>
</evidence>
<organism evidence="1 2">
    <name type="scientific">Perca flavescens</name>
    <name type="common">American yellow perch</name>
    <name type="synonym">Morone flavescens</name>
    <dbReference type="NCBI Taxonomy" id="8167"/>
    <lineage>
        <taxon>Eukaryota</taxon>
        <taxon>Metazoa</taxon>
        <taxon>Chordata</taxon>
        <taxon>Craniata</taxon>
        <taxon>Vertebrata</taxon>
        <taxon>Euteleostomi</taxon>
        <taxon>Actinopterygii</taxon>
        <taxon>Neopterygii</taxon>
        <taxon>Teleostei</taxon>
        <taxon>Neoteleostei</taxon>
        <taxon>Acanthomorphata</taxon>
        <taxon>Eupercaria</taxon>
        <taxon>Perciformes</taxon>
        <taxon>Percoidei</taxon>
        <taxon>Percidae</taxon>
        <taxon>Percinae</taxon>
        <taxon>Perca</taxon>
    </lineage>
</organism>
<dbReference type="EMBL" id="SCKG01000018">
    <property type="protein sequence ID" value="TDH00144.1"/>
    <property type="molecule type" value="Genomic_DNA"/>
</dbReference>
<keyword evidence="2" id="KW-1185">Reference proteome</keyword>
<dbReference type="Proteomes" id="UP000295070">
    <property type="component" value="Chromosome 18"/>
</dbReference>
<comment type="caution">
    <text evidence="1">The sequence shown here is derived from an EMBL/GenBank/DDBJ whole genome shotgun (WGS) entry which is preliminary data.</text>
</comment>